<keyword evidence="2" id="KW-0238">DNA-binding</keyword>
<sequence>MKDIFQIFLPNRNIRFSEDENGSAQKYEKSGLTMEQALRIKEKVEMALRVDKLYRNNALGLNDLSYHIEEDRYKVSQVLNEHFEKNFYSLLNHYRIREAKDLLLGQSSLSVKAVMYEVGFNSKTSFYSAFKKETGVTPNDFRSIKEFVS</sequence>
<evidence type="ECO:0000313" key="6">
    <source>
        <dbReference type="Proteomes" id="UP001595841"/>
    </source>
</evidence>
<dbReference type="EMBL" id="JBHSCL010000004">
    <property type="protein sequence ID" value="MFC4219213.1"/>
    <property type="molecule type" value="Genomic_DNA"/>
</dbReference>
<evidence type="ECO:0000256" key="3">
    <source>
        <dbReference type="ARBA" id="ARBA00023163"/>
    </source>
</evidence>
<dbReference type="PROSITE" id="PS01124">
    <property type="entry name" value="HTH_ARAC_FAMILY_2"/>
    <property type="match status" value="1"/>
</dbReference>
<organism evidence="5 6">
    <name type="scientific">Flagellimonas marina</name>
    <dbReference type="NCBI Taxonomy" id="1775168"/>
    <lineage>
        <taxon>Bacteria</taxon>
        <taxon>Pseudomonadati</taxon>
        <taxon>Bacteroidota</taxon>
        <taxon>Flavobacteriia</taxon>
        <taxon>Flavobacteriales</taxon>
        <taxon>Flavobacteriaceae</taxon>
        <taxon>Flagellimonas</taxon>
    </lineage>
</organism>
<dbReference type="PANTHER" id="PTHR43280">
    <property type="entry name" value="ARAC-FAMILY TRANSCRIPTIONAL REGULATOR"/>
    <property type="match status" value="1"/>
</dbReference>
<keyword evidence="3" id="KW-0804">Transcription</keyword>
<dbReference type="InterPro" id="IPR020449">
    <property type="entry name" value="Tscrpt_reg_AraC-type_HTH"/>
</dbReference>
<proteinExistence type="predicted"/>
<name>A0ABV8PGT0_9FLAO</name>
<keyword evidence="1" id="KW-0805">Transcription regulation</keyword>
<dbReference type="InterPro" id="IPR009057">
    <property type="entry name" value="Homeodomain-like_sf"/>
</dbReference>
<evidence type="ECO:0000256" key="2">
    <source>
        <dbReference type="ARBA" id="ARBA00023125"/>
    </source>
</evidence>
<dbReference type="PANTHER" id="PTHR43280:SF29">
    <property type="entry name" value="ARAC-FAMILY TRANSCRIPTIONAL REGULATOR"/>
    <property type="match status" value="1"/>
</dbReference>
<dbReference type="Proteomes" id="UP001595841">
    <property type="component" value="Unassembled WGS sequence"/>
</dbReference>
<comment type="caution">
    <text evidence="5">The sequence shown here is derived from an EMBL/GenBank/DDBJ whole genome shotgun (WGS) entry which is preliminary data.</text>
</comment>
<dbReference type="PRINTS" id="PR00032">
    <property type="entry name" value="HTHARAC"/>
</dbReference>
<dbReference type="SMART" id="SM00342">
    <property type="entry name" value="HTH_ARAC"/>
    <property type="match status" value="1"/>
</dbReference>
<evidence type="ECO:0000313" key="5">
    <source>
        <dbReference type="EMBL" id="MFC4219213.1"/>
    </source>
</evidence>
<evidence type="ECO:0000256" key="1">
    <source>
        <dbReference type="ARBA" id="ARBA00023015"/>
    </source>
</evidence>
<dbReference type="SUPFAM" id="SSF46689">
    <property type="entry name" value="Homeodomain-like"/>
    <property type="match status" value="1"/>
</dbReference>
<dbReference type="Gene3D" id="1.10.10.60">
    <property type="entry name" value="Homeodomain-like"/>
    <property type="match status" value="1"/>
</dbReference>
<evidence type="ECO:0000259" key="4">
    <source>
        <dbReference type="PROSITE" id="PS01124"/>
    </source>
</evidence>
<protein>
    <submittedName>
        <fullName evidence="5">Helix-turn-helix domain-containing protein</fullName>
    </submittedName>
</protein>
<dbReference type="InterPro" id="IPR018060">
    <property type="entry name" value="HTH_AraC"/>
</dbReference>
<dbReference type="RefSeq" id="WP_379762630.1">
    <property type="nucleotide sequence ID" value="NZ_JBHSCL010000004.1"/>
</dbReference>
<dbReference type="Pfam" id="PF12833">
    <property type="entry name" value="HTH_18"/>
    <property type="match status" value="1"/>
</dbReference>
<gene>
    <name evidence="5" type="ORF">ACFOWS_03670</name>
</gene>
<reference evidence="6" key="1">
    <citation type="journal article" date="2019" name="Int. J. Syst. Evol. Microbiol.">
        <title>The Global Catalogue of Microorganisms (GCM) 10K type strain sequencing project: providing services to taxonomists for standard genome sequencing and annotation.</title>
        <authorList>
            <consortium name="The Broad Institute Genomics Platform"/>
            <consortium name="The Broad Institute Genome Sequencing Center for Infectious Disease"/>
            <person name="Wu L."/>
            <person name="Ma J."/>
        </authorList>
    </citation>
    <scope>NUCLEOTIDE SEQUENCE [LARGE SCALE GENOMIC DNA]</scope>
    <source>
        <strain evidence="6">CGMCC 1.15774</strain>
    </source>
</reference>
<accession>A0ABV8PGT0</accession>
<keyword evidence="6" id="KW-1185">Reference proteome</keyword>
<feature type="domain" description="HTH araC/xylS-type" evidence="4">
    <location>
        <begin position="42"/>
        <end position="144"/>
    </location>
</feature>